<protein>
    <submittedName>
        <fullName evidence="2">Uncharacterized protein</fullName>
    </submittedName>
</protein>
<dbReference type="AlphaFoldDB" id="A0AAW5P8G4"/>
<feature type="compositionally biased region" description="Basic and acidic residues" evidence="1">
    <location>
        <begin position="1"/>
        <end position="15"/>
    </location>
</feature>
<reference evidence="2" key="1">
    <citation type="submission" date="2022-08" db="EMBL/GenBank/DDBJ databases">
        <title>Genomic Encyclopedia of Type Strains, Phase V (KMG-V): Genome sequencing to study the core and pangenomes of soil and plant-associated prokaryotes.</title>
        <authorList>
            <person name="Whitman W."/>
        </authorList>
    </citation>
    <scope>NUCLEOTIDE SEQUENCE</scope>
    <source>
        <strain evidence="2">SP3002</strain>
    </source>
</reference>
<comment type="caution">
    <text evidence="2">The sequence shown here is derived from an EMBL/GenBank/DDBJ whole genome shotgun (WGS) entry which is preliminary data.</text>
</comment>
<evidence type="ECO:0000313" key="3">
    <source>
        <dbReference type="Proteomes" id="UP001155110"/>
    </source>
</evidence>
<sequence length="51" mass="5615">MISSRMDDQAPERSLRTGSNMPFSPVYLLENLFGGFPKTGSDNRKAPVSVL</sequence>
<organism evidence="2 3">
    <name type="scientific">Salinibacter ruber</name>
    <dbReference type="NCBI Taxonomy" id="146919"/>
    <lineage>
        <taxon>Bacteria</taxon>
        <taxon>Pseudomonadati</taxon>
        <taxon>Rhodothermota</taxon>
        <taxon>Rhodothermia</taxon>
        <taxon>Rhodothermales</taxon>
        <taxon>Salinibacteraceae</taxon>
        <taxon>Salinibacter</taxon>
    </lineage>
</organism>
<proteinExistence type="predicted"/>
<evidence type="ECO:0000256" key="1">
    <source>
        <dbReference type="SAM" id="MobiDB-lite"/>
    </source>
</evidence>
<gene>
    <name evidence="2" type="ORF">GGP99_001946</name>
</gene>
<name>A0AAW5P8G4_9BACT</name>
<evidence type="ECO:0000313" key="2">
    <source>
        <dbReference type="EMBL" id="MCS4157979.1"/>
    </source>
</evidence>
<dbReference type="EMBL" id="JANTZM010000008">
    <property type="protein sequence ID" value="MCS4157979.1"/>
    <property type="molecule type" value="Genomic_DNA"/>
</dbReference>
<dbReference type="Proteomes" id="UP001155110">
    <property type="component" value="Unassembled WGS sequence"/>
</dbReference>
<feature type="region of interest" description="Disordered" evidence="1">
    <location>
        <begin position="1"/>
        <end position="23"/>
    </location>
</feature>
<accession>A0AAW5P8G4</accession>